<organism evidence="6 7">
    <name type="scientific">Triparma laevis f. longispina</name>
    <dbReference type="NCBI Taxonomy" id="1714387"/>
    <lineage>
        <taxon>Eukaryota</taxon>
        <taxon>Sar</taxon>
        <taxon>Stramenopiles</taxon>
        <taxon>Ochrophyta</taxon>
        <taxon>Bolidophyceae</taxon>
        <taxon>Parmales</taxon>
        <taxon>Triparmaceae</taxon>
        <taxon>Triparma</taxon>
    </lineage>
</organism>
<comment type="subcellular location">
    <subcellularLocation>
        <location evidence="1">Cytoplasm</location>
    </subcellularLocation>
</comment>
<dbReference type="Proteomes" id="UP001165122">
    <property type="component" value="Unassembled WGS sequence"/>
</dbReference>
<dbReference type="GO" id="GO:0005737">
    <property type="term" value="C:cytoplasm"/>
    <property type="evidence" value="ECO:0007669"/>
    <property type="project" value="UniProtKB-SubCell"/>
</dbReference>
<evidence type="ECO:0000256" key="3">
    <source>
        <dbReference type="ARBA" id="ARBA00022722"/>
    </source>
</evidence>
<dbReference type="Pfam" id="PF04493">
    <property type="entry name" value="Endonuclease_5"/>
    <property type="match status" value="2"/>
</dbReference>
<comment type="caution">
    <text evidence="6">The sequence shown here is derived from an EMBL/GenBank/DDBJ whole genome shotgun (WGS) entry which is preliminary data.</text>
</comment>
<dbReference type="AlphaFoldDB" id="A0A9W6ZYX8"/>
<proteinExistence type="predicted"/>
<accession>A0A9W6ZYX8</accession>
<evidence type="ECO:0000313" key="7">
    <source>
        <dbReference type="Proteomes" id="UP001165122"/>
    </source>
</evidence>
<name>A0A9W6ZYX8_9STRA</name>
<keyword evidence="4" id="KW-0255">Endonuclease</keyword>
<keyword evidence="3" id="KW-0540">Nuclease</keyword>
<keyword evidence="5" id="KW-0378">Hydrolase</keyword>
<dbReference type="EMBL" id="BRXW01000518">
    <property type="protein sequence ID" value="GMH62451.1"/>
    <property type="molecule type" value="Genomic_DNA"/>
</dbReference>
<dbReference type="InterPro" id="IPR007581">
    <property type="entry name" value="Endonuclease-V"/>
</dbReference>
<dbReference type="PANTHER" id="PTHR28511">
    <property type="entry name" value="ENDONUCLEASE V"/>
    <property type="match status" value="1"/>
</dbReference>
<reference evidence="7" key="1">
    <citation type="journal article" date="2023" name="Commun. Biol.">
        <title>Genome analysis of Parmales, the sister group of diatoms, reveals the evolutionary specialization of diatoms from phago-mixotrophs to photoautotrophs.</title>
        <authorList>
            <person name="Ban H."/>
            <person name="Sato S."/>
            <person name="Yoshikawa S."/>
            <person name="Yamada K."/>
            <person name="Nakamura Y."/>
            <person name="Ichinomiya M."/>
            <person name="Sato N."/>
            <person name="Blanc-Mathieu R."/>
            <person name="Endo H."/>
            <person name="Kuwata A."/>
            <person name="Ogata H."/>
        </authorList>
    </citation>
    <scope>NUCLEOTIDE SEQUENCE [LARGE SCALE GENOMIC DNA]</scope>
    <source>
        <strain evidence="7">NIES 3700</strain>
    </source>
</reference>
<evidence type="ECO:0000313" key="6">
    <source>
        <dbReference type="EMBL" id="GMH62451.1"/>
    </source>
</evidence>
<dbReference type="PANTHER" id="PTHR28511:SF1">
    <property type="entry name" value="ENDONUCLEASE V"/>
    <property type="match status" value="1"/>
</dbReference>
<evidence type="ECO:0000256" key="1">
    <source>
        <dbReference type="ARBA" id="ARBA00004496"/>
    </source>
</evidence>
<dbReference type="GO" id="GO:0016891">
    <property type="term" value="F:RNA endonuclease activity producing 5'-phosphomonoesters, hydrolytic mechanism"/>
    <property type="evidence" value="ECO:0007669"/>
    <property type="project" value="TreeGrafter"/>
</dbReference>
<dbReference type="OrthoDB" id="20018at2759"/>
<sequence length="207" mass="23193">MPTLLPLILSYDEPAYLLTDGNGRLHPRQFGFACHMAVLLEERGFKEVKVIGVGKNLHIFEGLRLLNGEEVDVKKVKDMFKVFKEWWMKGGEVDGEEIVVLDHLNYEGYKLPENVPEKIKKLPAAVLYLYMESEQPVAAAFLKAGGESVNPIYVSVGNRIDLTEAIQVVEHCSTVRVPEPIRLADKGGRVRVRDMSAGDKGENTNDK</sequence>
<evidence type="ECO:0000256" key="2">
    <source>
        <dbReference type="ARBA" id="ARBA00022490"/>
    </source>
</evidence>
<keyword evidence="2" id="KW-0963">Cytoplasm</keyword>
<dbReference type="GO" id="GO:0003727">
    <property type="term" value="F:single-stranded RNA binding"/>
    <property type="evidence" value="ECO:0007669"/>
    <property type="project" value="TreeGrafter"/>
</dbReference>
<dbReference type="GO" id="GO:0005730">
    <property type="term" value="C:nucleolus"/>
    <property type="evidence" value="ECO:0007669"/>
    <property type="project" value="TreeGrafter"/>
</dbReference>
<evidence type="ECO:0000256" key="5">
    <source>
        <dbReference type="ARBA" id="ARBA00022801"/>
    </source>
</evidence>
<dbReference type="GO" id="GO:0006281">
    <property type="term" value="P:DNA repair"/>
    <property type="evidence" value="ECO:0007669"/>
    <property type="project" value="InterPro"/>
</dbReference>
<keyword evidence="7" id="KW-1185">Reference proteome</keyword>
<evidence type="ECO:0000256" key="4">
    <source>
        <dbReference type="ARBA" id="ARBA00022759"/>
    </source>
</evidence>
<dbReference type="Gene3D" id="3.30.2170.10">
    <property type="entry name" value="archaeoglobus fulgidus dsm 4304 superfamily"/>
    <property type="match status" value="1"/>
</dbReference>
<gene>
    <name evidence="6" type="ORF">TrLO_g2964</name>
</gene>
<protein>
    <submittedName>
        <fullName evidence="6">Uncharacterized protein</fullName>
    </submittedName>
</protein>